<dbReference type="GO" id="GO:0003676">
    <property type="term" value="F:nucleic acid binding"/>
    <property type="evidence" value="ECO:0007669"/>
    <property type="project" value="InterPro"/>
</dbReference>
<dbReference type="Pfam" id="PF00078">
    <property type="entry name" value="RVT_1"/>
    <property type="match status" value="1"/>
</dbReference>
<dbReference type="SUPFAM" id="SSF56672">
    <property type="entry name" value="DNA/RNA polymerases"/>
    <property type="match status" value="1"/>
</dbReference>
<dbReference type="InterPro" id="IPR036397">
    <property type="entry name" value="RNaseH_sf"/>
</dbReference>
<dbReference type="STRING" id="51240.A0A2I4HLT9"/>
<reference evidence="4" key="1">
    <citation type="submission" date="2025-08" db="UniProtKB">
        <authorList>
            <consortium name="RefSeq"/>
        </authorList>
    </citation>
    <scope>IDENTIFICATION</scope>
    <source>
        <tissue evidence="4">Leaves</tissue>
    </source>
</reference>
<evidence type="ECO:0000259" key="2">
    <source>
        <dbReference type="Pfam" id="PF13456"/>
    </source>
</evidence>
<dbReference type="InterPro" id="IPR002156">
    <property type="entry name" value="RNaseH_domain"/>
</dbReference>
<dbReference type="PANTHER" id="PTHR48475:SF2">
    <property type="entry name" value="RIBONUCLEASE H"/>
    <property type="match status" value="1"/>
</dbReference>
<feature type="domain" description="Reverse transcriptase" evidence="1">
    <location>
        <begin position="3"/>
        <end position="54"/>
    </location>
</feature>
<dbReference type="InterPro" id="IPR043502">
    <property type="entry name" value="DNA/RNA_pol_sf"/>
</dbReference>
<name>A0A2I4HLT9_JUGRE</name>
<gene>
    <name evidence="4" type="primary">LOC109019290</name>
</gene>
<dbReference type="AlphaFoldDB" id="A0A2I4HLT9"/>
<feature type="domain" description="RNase H type-1" evidence="2">
    <location>
        <begin position="178"/>
        <end position="240"/>
    </location>
</feature>
<dbReference type="Pfam" id="PF13456">
    <property type="entry name" value="RVT_3"/>
    <property type="match status" value="1"/>
</dbReference>
<proteinExistence type="predicted"/>
<dbReference type="InterPro" id="IPR000477">
    <property type="entry name" value="RT_dom"/>
</dbReference>
<sequence length="330" mass="36698">MEVYVDNLLVKSKESEQHLDDLQEAFAVMGKYKMKHNPQKCAFEVESGKFLGFMVSEGGIEANLGKIKVIVDMPPPQTINEVQKLIGKIAALGRFIAKSTDRCRPFFKVLRNVQEWDEDCGRAFSKLKEYLAHSPLLSQTTPGEDLTVYLAVSPNAVSSVLTRGKPWQVYVDSSSFGGGVRVCIITDSGEKLDYILKLGFKATNNEAEYETLLLGLTIARSLGETEVEVKVDSQIVVGQYSTIHQIPREENQEADQLAKAASGQEEFPLLDHVVIRTIDVAAVGIRVSIIEDLQPPEWATDILKFLQGGILPEDREEARKISTERLGSLW</sequence>
<dbReference type="GO" id="GO:0004523">
    <property type="term" value="F:RNA-DNA hybrid ribonuclease activity"/>
    <property type="evidence" value="ECO:0007669"/>
    <property type="project" value="InterPro"/>
</dbReference>
<accession>A0A2I4HLT9</accession>
<dbReference type="Gramene" id="Jr14_16010_p1">
    <property type="protein sequence ID" value="cds.Jr14_16010_p1"/>
    <property type="gene ID" value="Jr14_16010"/>
</dbReference>
<organism evidence="3 4">
    <name type="scientific">Juglans regia</name>
    <name type="common">English walnut</name>
    <dbReference type="NCBI Taxonomy" id="51240"/>
    <lineage>
        <taxon>Eukaryota</taxon>
        <taxon>Viridiplantae</taxon>
        <taxon>Streptophyta</taxon>
        <taxon>Embryophyta</taxon>
        <taxon>Tracheophyta</taxon>
        <taxon>Spermatophyta</taxon>
        <taxon>Magnoliopsida</taxon>
        <taxon>eudicotyledons</taxon>
        <taxon>Gunneridae</taxon>
        <taxon>Pentapetalae</taxon>
        <taxon>rosids</taxon>
        <taxon>fabids</taxon>
        <taxon>Fagales</taxon>
        <taxon>Juglandaceae</taxon>
        <taxon>Juglans</taxon>
    </lineage>
</organism>
<dbReference type="PANTHER" id="PTHR48475">
    <property type="entry name" value="RIBONUCLEASE H"/>
    <property type="match status" value="1"/>
</dbReference>
<dbReference type="Proteomes" id="UP000235220">
    <property type="component" value="Chromosome 14"/>
</dbReference>
<protein>
    <submittedName>
        <fullName evidence="4">Uncharacterized protein LOC109019290</fullName>
    </submittedName>
</protein>
<evidence type="ECO:0000313" key="3">
    <source>
        <dbReference type="Proteomes" id="UP000235220"/>
    </source>
</evidence>
<dbReference type="RefSeq" id="XP_018857105.1">
    <property type="nucleotide sequence ID" value="XM_019001560.1"/>
</dbReference>
<dbReference type="CDD" id="cd09279">
    <property type="entry name" value="RNase_HI_like"/>
    <property type="match status" value="1"/>
</dbReference>
<evidence type="ECO:0000259" key="1">
    <source>
        <dbReference type="Pfam" id="PF00078"/>
    </source>
</evidence>
<dbReference type="Gene3D" id="3.30.70.270">
    <property type="match status" value="2"/>
</dbReference>
<dbReference type="Gene3D" id="3.30.420.10">
    <property type="entry name" value="Ribonuclease H-like superfamily/Ribonuclease H"/>
    <property type="match status" value="1"/>
</dbReference>
<dbReference type="OrthoDB" id="1742547at2759"/>
<dbReference type="InterPro" id="IPR043128">
    <property type="entry name" value="Rev_trsase/Diguanyl_cyclase"/>
</dbReference>
<evidence type="ECO:0000313" key="4">
    <source>
        <dbReference type="RefSeq" id="XP_018857105.1"/>
    </source>
</evidence>
<dbReference type="GeneID" id="109019290"/>
<keyword evidence="3" id="KW-1185">Reference proteome</keyword>
<dbReference type="KEGG" id="jre:109019290"/>